<accession>A0AAN9YRM8</accession>
<feature type="transmembrane region" description="Helical" evidence="4">
    <location>
        <begin position="411"/>
        <end position="431"/>
    </location>
</feature>
<keyword evidence="4" id="KW-1133">Transmembrane helix</keyword>
<gene>
    <name evidence="6" type="ORF">SLS62_003165</name>
</gene>
<organism evidence="6 7">
    <name type="scientific">Diatrype stigma</name>
    <dbReference type="NCBI Taxonomy" id="117547"/>
    <lineage>
        <taxon>Eukaryota</taxon>
        <taxon>Fungi</taxon>
        <taxon>Dikarya</taxon>
        <taxon>Ascomycota</taxon>
        <taxon>Pezizomycotina</taxon>
        <taxon>Sordariomycetes</taxon>
        <taxon>Xylariomycetidae</taxon>
        <taxon>Xylariales</taxon>
        <taxon>Diatrypaceae</taxon>
        <taxon>Diatrype</taxon>
    </lineage>
</organism>
<name>A0AAN9YRM8_9PEZI</name>
<feature type="transmembrane region" description="Helical" evidence="4">
    <location>
        <begin position="124"/>
        <end position="145"/>
    </location>
</feature>
<comment type="caution">
    <text evidence="6">The sequence shown here is derived from an EMBL/GenBank/DDBJ whole genome shotgun (WGS) entry which is preliminary data.</text>
</comment>
<proteinExistence type="inferred from homology"/>
<dbReference type="InterPro" id="IPR036259">
    <property type="entry name" value="MFS_trans_sf"/>
</dbReference>
<evidence type="ECO:0000256" key="4">
    <source>
        <dbReference type="SAM" id="Phobius"/>
    </source>
</evidence>
<dbReference type="SUPFAM" id="SSF103473">
    <property type="entry name" value="MFS general substrate transporter"/>
    <property type="match status" value="1"/>
</dbReference>
<evidence type="ECO:0000313" key="7">
    <source>
        <dbReference type="Proteomes" id="UP001320420"/>
    </source>
</evidence>
<dbReference type="PANTHER" id="PTHR11360:SF315">
    <property type="entry name" value="TRANSPORTER MCH2-RELATED"/>
    <property type="match status" value="1"/>
</dbReference>
<feature type="transmembrane region" description="Helical" evidence="4">
    <location>
        <begin position="377"/>
        <end position="399"/>
    </location>
</feature>
<feature type="transmembrane region" description="Helical" evidence="4">
    <location>
        <begin position="283"/>
        <end position="304"/>
    </location>
</feature>
<feature type="region of interest" description="Disordered" evidence="3">
    <location>
        <begin position="1"/>
        <end position="42"/>
    </location>
</feature>
<dbReference type="InterPro" id="IPR020846">
    <property type="entry name" value="MFS_dom"/>
</dbReference>
<feature type="transmembrane region" description="Helical" evidence="4">
    <location>
        <begin position="350"/>
        <end position="371"/>
    </location>
</feature>
<evidence type="ECO:0000259" key="5">
    <source>
        <dbReference type="PROSITE" id="PS50850"/>
    </source>
</evidence>
<feature type="transmembrane region" description="Helical" evidence="4">
    <location>
        <begin position="443"/>
        <end position="464"/>
    </location>
</feature>
<evidence type="ECO:0000256" key="1">
    <source>
        <dbReference type="ARBA" id="ARBA00004141"/>
    </source>
</evidence>
<keyword evidence="7" id="KW-1185">Reference proteome</keyword>
<feature type="domain" description="Major facilitator superfamily (MFS) profile" evidence="5">
    <location>
        <begin position="286"/>
        <end position="512"/>
    </location>
</feature>
<evidence type="ECO:0000313" key="6">
    <source>
        <dbReference type="EMBL" id="KAK7754851.1"/>
    </source>
</evidence>
<dbReference type="InterPro" id="IPR050327">
    <property type="entry name" value="Proton-linked_MCT"/>
</dbReference>
<dbReference type="GO" id="GO:0016020">
    <property type="term" value="C:membrane"/>
    <property type="evidence" value="ECO:0007669"/>
    <property type="project" value="UniProtKB-SubCell"/>
</dbReference>
<evidence type="ECO:0000256" key="2">
    <source>
        <dbReference type="ARBA" id="ARBA00006727"/>
    </source>
</evidence>
<dbReference type="Pfam" id="PF07690">
    <property type="entry name" value="MFS_1"/>
    <property type="match status" value="1"/>
</dbReference>
<reference evidence="6 7" key="1">
    <citation type="submission" date="2024-02" db="EMBL/GenBank/DDBJ databases">
        <title>De novo assembly and annotation of 12 fungi associated with fruit tree decline syndrome in Ontario, Canada.</title>
        <authorList>
            <person name="Sulman M."/>
            <person name="Ellouze W."/>
            <person name="Ilyukhin E."/>
        </authorList>
    </citation>
    <scope>NUCLEOTIDE SEQUENCE [LARGE SCALE GENOMIC DNA]</scope>
    <source>
        <strain evidence="6 7">M11/M66-122</strain>
    </source>
</reference>
<keyword evidence="4" id="KW-0472">Membrane</keyword>
<dbReference type="EMBL" id="JAKJXP020000017">
    <property type="protein sequence ID" value="KAK7754851.1"/>
    <property type="molecule type" value="Genomic_DNA"/>
</dbReference>
<feature type="transmembrane region" description="Helical" evidence="4">
    <location>
        <begin position="209"/>
        <end position="230"/>
    </location>
</feature>
<comment type="similarity">
    <text evidence="2">Belongs to the major facilitator superfamily. Monocarboxylate porter (TC 2.A.1.13) family.</text>
</comment>
<feature type="transmembrane region" description="Helical" evidence="4">
    <location>
        <begin position="242"/>
        <end position="262"/>
    </location>
</feature>
<feature type="transmembrane region" description="Helical" evidence="4">
    <location>
        <begin position="152"/>
        <end position="169"/>
    </location>
</feature>
<feature type="transmembrane region" description="Helical" evidence="4">
    <location>
        <begin position="175"/>
        <end position="197"/>
    </location>
</feature>
<comment type="subcellular location">
    <subcellularLocation>
        <location evidence="1">Membrane</location>
        <topology evidence="1">Multi-pass membrane protein</topology>
    </subcellularLocation>
</comment>
<sequence length="512" mass="55085">MSTNSLQAAAAPTPGSTTEDEFELEQQTRCQEEEPRSGSATPDVIANVVTLEDVPPDGGYGWVITACVFLANSHTWGINSSWAVLLGTYSIFCLLLDPDMTANLLTQEHFLSKDAFPGTSKFEYALVGGLSISQALIVGPLVVACQGWLGTRLTMLLGGVVIFAALFSASASTEVWHLMISQGLCFGYGMGFVYLPATEVLPHWFSSHRSLAVGLATSGAGIGGLVYSLITGRLIQALGFVWTYRILGACSLTMITISALLIKERRKGTKKSRGRPFNPHHFGRIEILLVVCWGFVTELGYIALLYSLPTYATSIGLNATQGSVVQAMLNLGLGVGRPVVGYYSDKVGRINMAMTMTWFCAFLCFAIWIPAHSYPMLITFALLVGMTVGTFWSAVSPVLAEIAGLVELGSILGSIFLALVVPTTFAEAIAMQLVQGTSNFGDFLSSQIFTGCMFVIGALALFLLRSWKIADTERKAASEARHALTTSAATVSSRAGPSFWLTPRRAFRLERV</sequence>
<dbReference type="PANTHER" id="PTHR11360">
    <property type="entry name" value="MONOCARBOXYLATE TRANSPORTER"/>
    <property type="match status" value="1"/>
</dbReference>
<dbReference type="GO" id="GO:0022857">
    <property type="term" value="F:transmembrane transporter activity"/>
    <property type="evidence" value="ECO:0007669"/>
    <property type="project" value="InterPro"/>
</dbReference>
<dbReference type="InterPro" id="IPR011701">
    <property type="entry name" value="MFS"/>
</dbReference>
<dbReference type="AlphaFoldDB" id="A0AAN9YRM8"/>
<dbReference type="Gene3D" id="1.20.1250.20">
    <property type="entry name" value="MFS general substrate transporter like domains"/>
    <property type="match status" value="2"/>
</dbReference>
<keyword evidence="4" id="KW-0812">Transmembrane</keyword>
<dbReference type="PROSITE" id="PS50850">
    <property type="entry name" value="MFS"/>
    <property type="match status" value="1"/>
</dbReference>
<feature type="transmembrane region" description="Helical" evidence="4">
    <location>
        <begin position="324"/>
        <end position="343"/>
    </location>
</feature>
<dbReference type="Proteomes" id="UP001320420">
    <property type="component" value="Unassembled WGS sequence"/>
</dbReference>
<protein>
    <recommendedName>
        <fullName evidence="5">Major facilitator superfamily (MFS) profile domain-containing protein</fullName>
    </recommendedName>
</protein>
<evidence type="ECO:0000256" key="3">
    <source>
        <dbReference type="SAM" id="MobiDB-lite"/>
    </source>
</evidence>